<protein>
    <submittedName>
        <fullName evidence="1">DUF4442 domain-containing protein</fullName>
    </submittedName>
</protein>
<gene>
    <name evidence="1" type="ORF">E5K04_00630</name>
</gene>
<comment type="caution">
    <text evidence="1">The sequence shown here is derived from an EMBL/GenBank/DDBJ whole genome shotgun (WGS) entry which is preliminary data.</text>
</comment>
<dbReference type="EMBL" id="STGJ01000001">
    <property type="protein sequence ID" value="TIC86953.1"/>
    <property type="molecule type" value="Genomic_DNA"/>
</dbReference>
<dbReference type="OrthoDB" id="793353at2"/>
<evidence type="ECO:0000313" key="1">
    <source>
        <dbReference type="EMBL" id="TIC86953.1"/>
    </source>
</evidence>
<evidence type="ECO:0000313" key="2">
    <source>
        <dbReference type="Proteomes" id="UP000308891"/>
    </source>
</evidence>
<dbReference type="Proteomes" id="UP000308891">
    <property type="component" value="Unassembled WGS sequence"/>
</dbReference>
<dbReference type="RefSeq" id="WP_136550964.1">
    <property type="nucleotide sequence ID" value="NZ_STGJ01000001.1"/>
</dbReference>
<reference evidence="1 2" key="1">
    <citation type="submission" date="2019-04" db="EMBL/GenBank/DDBJ databases">
        <title>Crenobacter sp. nov.</title>
        <authorList>
            <person name="Shi S."/>
        </authorList>
    </citation>
    <scope>NUCLEOTIDE SEQUENCE [LARGE SCALE GENOMIC DNA]</scope>
    <source>
        <strain evidence="1 2">GY 70310</strain>
    </source>
</reference>
<accession>A0A4V4N943</accession>
<name>A0A4V4N943_9NEIS</name>
<dbReference type="InterPro" id="IPR029069">
    <property type="entry name" value="HotDog_dom_sf"/>
</dbReference>
<sequence length="167" mass="18695">MAFVQNRMSRIAGKTRALPASLRSMVLSRVFGRVVPFLSTAGVRFEEVGSHRLAVSIANRRRAQNHIRGVHAAAMALLAETATGFVVGMNMPDDKLMLLKSMHVDYLKRSQGAMRAVATLRDDDIVRFHHEERGEIKVPVTVTDESGQAPIECTMVWAWLPKKREEK</sequence>
<dbReference type="SUPFAM" id="SSF54637">
    <property type="entry name" value="Thioesterase/thiol ester dehydrase-isomerase"/>
    <property type="match status" value="1"/>
</dbReference>
<organism evidence="1 2">
    <name type="scientific">Crenobacter intestini</name>
    <dbReference type="NCBI Taxonomy" id="2563443"/>
    <lineage>
        <taxon>Bacteria</taxon>
        <taxon>Pseudomonadati</taxon>
        <taxon>Pseudomonadota</taxon>
        <taxon>Betaproteobacteria</taxon>
        <taxon>Neisseriales</taxon>
        <taxon>Neisseriaceae</taxon>
        <taxon>Crenobacter</taxon>
    </lineage>
</organism>
<dbReference type="Gene3D" id="3.10.129.10">
    <property type="entry name" value="Hotdog Thioesterase"/>
    <property type="match status" value="1"/>
</dbReference>
<dbReference type="AlphaFoldDB" id="A0A4V4N943"/>
<dbReference type="Pfam" id="PF14539">
    <property type="entry name" value="DUF4442"/>
    <property type="match status" value="1"/>
</dbReference>
<proteinExistence type="predicted"/>
<dbReference type="CDD" id="cd03443">
    <property type="entry name" value="PaaI_thioesterase"/>
    <property type="match status" value="1"/>
</dbReference>
<dbReference type="InterPro" id="IPR027961">
    <property type="entry name" value="DUF4442"/>
</dbReference>
<keyword evidence="2" id="KW-1185">Reference proteome</keyword>